<evidence type="ECO:0000313" key="1">
    <source>
        <dbReference type="EMBL" id="MBA4662723.1"/>
    </source>
</evidence>
<reference evidence="1" key="1">
    <citation type="journal article" date="2013" name="J. Plant Res.">
        <title>Effect of fungi and light on seed germination of three Opuntia species from semiarid lands of central Mexico.</title>
        <authorList>
            <person name="Delgado-Sanchez P."/>
            <person name="Jimenez-Bremont J.F."/>
            <person name="Guerrero-Gonzalez Mde L."/>
            <person name="Flores J."/>
        </authorList>
    </citation>
    <scope>NUCLEOTIDE SEQUENCE</scope>
    <source>
        <tissue evidence="1">Cladode</tissue>
    </source>
</reference>
<reference evidence="1" key="2">
    <citation type="submission" date="2020-07" db="EMBL/GenBank/DDBJ databases">
        <authorList>
            <person name="Vera ALvarez R."/>
            <person name="Arias-Moreno D.M."/>
            <person name="Jimenez-Jacinto V."/>
            <person name="Jimenez-Bremont J.F."/>
            <person name="Swaminathan K."/>
            <person name="Moose S.P."/>
            <person name="Guerrero-Gonzalez M.L."/>
            <person name="Marino-Ramirez L."/>
            <person name="Landsman D."/>
            <person name="Rodriguez-Kessler M."/>
            <person name="Delgado-Sanchez P."/>
        </authorList>
    </citation>
    <scope>NUCLEOTIDE SEQUENCE</scope>
    <source>
        <tissue evidence="1">Cladode</tissue>
    </source>
</reference>
<accession>A0A7C9EDA3</accession>
<proteinExistence type="predicted"/>
<organism evidence="1">
    <name type="scientific">Opuntia streptacantha</name>
    <name type="common">Prickly pear cactus</name>
    <name type="synonym">Opuntia cardona</name>
    <dbReference type="NCBI Taxonomy" id="393608"/>
    <lineage>
        <taxon>Eukaryota</taxon>
        <taxon>Viridiplantae</taxon>
        <taxon>Streptophyta</taxon>
        <taxon>Embryophyta</taxon>
        <taxon>Tracheophyta</taxon>
        <taxon>Spermatophyta</taxon>
        <taxon>Magnoliopsida</taxon>
        <taxon>eudicotyledons</taxon>
        <taxon>Gunneridae</taxon>
        <taxon>Pentapetalae</taxon>
        <taxon>Caryophyllales</taxon>
        <taxon>Cactineae</taxon>
        <taxon>Cactaceae</taxon>
        <taxon>Opuntioideae</taxon>
        <taxon>Opuntia</taxon>
    </lineage>
</organism>
<protein>
    <submittedName>
        <fullName evidence="1">Uncharacterized protein</fullName>
    </submittedName>
</protein>
<sequence>MWHFQMTHYTITSQRILWLFCHGLGGRVLTVTRLKLQIMVQTRCQVPFFKVLVLYPVYVKETLLPIRSLTAVTAQVAEKFLGWPFLKACLYRRKRILCSLALQPLRIDQ</sequence>
<dbReference type="AlphaFoldDB" id="A0A7C9EDA3"/>
<dbReference type="EMBL" id="GISG01218245">
    <property type="protein sequence ID" value="MBA4662723.1"/>
    <property type="molecule type" value="Transcribed_RNA"/>
</dbReference>
<name>A0A7C9EDA3_OPUST</name>